<keyword evidence="3" id="KW-1185">Reference proteome</keyword>
<evidence type="ECO:0000313" key="3">
    <source>
        <dbReference type="Proteomes" id="UP000029500"/>
    </source>
</evidence>
<dbReference type="InterPro" id="IPR017946">
    <property type="entry name" value="PLC-like_Pdiesterase_TIM-brl"/>
</dbReference>
<dbReference type="GO" id="GO:0006629">
    <property type="term" value="P:lipid metabolic process"/>
    <property type="evidence" value="ECO:0007669"/>
    <property type="project" value="InterPro"/>
</dbReference>
<dbReference type="OrthoDB" id="384721at2"/>
<dbReference type="PROSITE" id="PS51704">
    <property type="entry name" value="GP_PDE"/>
    <property type="match status" value="1"/>
</dbReference>
<dbReference type="RefSeq" id="WP_025704235.1">
    <property type="nucleotide sequence ID" value="NZ_CP009287.1"/>
</dbReference>
<dbReference type="Gene3D" id="3.20.20.190">
    <property type="entry name" value="Phosphatidylinositol (PI) phosphodiesterase"/>
    <property type="match status" value="1"/>
</dbReference>
<name>A0A089NC67_9BACL</name>
<dbReference type="SUPFAM" id="SSF51695">
    <property type="entry name" value="PLC-like phosphodiesterases"/>
    <property type="match status" value="1"/>
</dbReference>
<dbReference type="EMBL" id="CP009287">
    <property type="protein sequence ID" value="AIQ66509.1"/>
    <property type="molecule type" value="Genomic_DNA"/>
</dbReference>
<accession>A0A089NC67</accession>
<dbReference type="STRING" id="189425.PGRAT_01700"/>
<feature type="domain" description="GP-PDE" evidence="1">
    <location>
        <begin position="10"/>
        <end position="250"/>
    </location>
</feature>
<dbReference type="eggNOG" id="COG0584">
    <property type="taxonomic scope" value="Bacteria"/>
</dbReference>
<dbReference type="PANTHER" id="PTHR46211:SF1">
    <property type="entry name" value="GLYCEROPHOSPHODIESTER PHOSPHODIESTERASE, CYTOPLASMIC"/>
    <property type="match status" value="1"/>
</dbReference>
<dbReference type="HOGENOM" id="CLU_030006_3_6_9"/>
<dbReference type="Proteomes" id="UP000029500">
    <property type="component" value="Chromosome"/>
</dbReference>
<gene>
    <name evidence="2" type="ORF">PGRAT_01700</name>
</gene>
<dbReference type="InterPro" id="IPR030395">
    <property type="entry name" value="GP_PDE_dom"/>
</dbReference>
<evidence type="ECO:0000313" key="2">
    <source>
        <dbReference type="EMBL" id="AIQ66509.1"/>
    </source>
</evidence>
<dbReference type="AlphaFoldDB" id="A0A089NC67"/>
<organism evidence="2 3">
    <name type="scientific">Paenibacillus graminis</name>
    <dbReference type="NCBI Taxonomy" id="189425"/>
    <lineage>
        <taxon>Bacteria</taxon>
        <taxon>Bacillati</taxon>
        <taxon>Bacillota</taxon>
        <taxon>Bacilli</taxon>
        <taxon>Bacillales</taxon>
        <taxon>Paenibacillaceae</taxon>
        <taxon>Paenibacillus</taxon>
    </lineage>
</organism>
<dbReference type="KEGG" id="pgm:PGRAT_01700"/>
<sequence>MDAEGRKCFPFITAHTGCMETLDNTLDAVRMGIKLGADIVEDDVRVTKDGIPILAHDDIWTTAAGRSISISEMSFVELKNVEVAVDYAGKRGSMTFSTLEEMLRLIKPSGAIANLDLKVDEAVDAAAELVHRLGMLEQVFLSGCERERALLAQRRQPQLRKLLNADIRLFRTSPYELAVEQTCREALEASCFGINIYHEIVTPWFMERAHASGLPVYVWTVNETRLMERFADLGVASITARNVQALADLKQERAIEA</sequence>
<dbReference type="GO" id="GO:0008081">
    <property type="term" value="F:phosphoric diester hydrolase activity"/>
    <property type="evidence" value="ECO:0007669"/>
    <property type="project" value="InterPro"/>
</dbReference>
<proteinExistence type="predicted"/>
<dbReference type="Pfam" id="PF03009">
    <property type="entry name" value="GDPD"/>
    <property type="match status" value="1"/>
</dbReference>
<reference evidence="2 3" key="1">
    <citation type="submission" date="2014-08" db="EMBL/GenBank/DDBJ databases">
        <title>Comparative genomics of the Paenibacillus odorifer group.</title>
        <authorList>
            <person name="den Bakker H.C."/>
            <person name="Tsai Y.-C."/>
            <person name="Martin N."/>
            <person name="Korlach J."/>
            <person name="Wiedmann M."/>
        </authorList>
    </citation>
    <scope>NUCLEOTIDE SEQUENCE [LARGE SCALE GENOMIC DNA]</scope>
    <source>
        <strain evidence="2 3">DSM 15220</strain>
    </source>
</reference>
<dbReference type="CDD" id="cd08556">
    <property type="entry name" value="GDPD"/>
    <property type="match status" value="1"/>
</dbReference>
<protein>
    <recommendedName>
        <fullName evidence="1">GP-PDE domain-containing protein</fullName>
    </recommendedName>
</protein>
<evidence type="ECO:0000259" key="1">
    <source>
        <dbReference type="PROSITE" id="PS51704"/>
    </source>
</evidence>
<dbReference type="PANTHER" id="PTHR46211">
    <property type="entry name" value="GLYCEROPHOSPHORYL DIESTER PHOSPHODIESTERASE"/>
    <property type="match status" value="1"/>
</dbReference>